<dbReference type="InterPro" id="IPR003961">
    <property type="entry name" value="FN3_dom"/>
</dbReference>
<dbReference type="PROSITE" id="PS50853">
    <property type="entry name" value="FN3"/>
    <property type="match status" value="5"/>
</dbReference>
<evidence type="ECO:0000313" key="5">
    <source>
        <dbReference type="EMBL" id="SCF33580.1"/>
    </source>
</evidence>
<proteinExistence type="predicted"/>
<keyword evidence="2" id="KW-0326">Glycosidase</keyword>
<dbReference type="Proteomes" id="UP000199504">
    <property type="component" value="Unassembled WGS sequence"/>
</dbReference>
<dbReference type="InterPro" id="IPR013783">
    <property type="entry name" value="Ig-like_fold"/>
</dbReference>
<dbReference type="SMART" id="SM00060">
    <property type="entry name" value="FN3"/>
    <property type="match status" value="5"/>
</dbReference>
<dbReference type="CDD" id="cd00063">
    <property type="entry name" value="FN3"/>
    <property type="match status" value="5"/>
</dbReference>
<dbReference type="OrthoDB" id="5482597at2"/>
<evidence type="ECO:0000259" key="4">
    <source>
        <dbReference type="PROSITE" id="PS50853"/>
    </source>
</evidence>
<organism evidence="5 6">
    <name type="scientific">Micromonospora mirobrigensis</name>
    <dbReference type="NCBI Taxonomy" id="262898"/>
    <lineage>
        <taxon>Bacteria</taxon>
        <taxon>Bacillati</taxon>
        <taxon>Actinomycetota</taxon>
        <taxon>Actinomycetes</taxon>
        <taxon>Micromonosporales</taxon>
        <taxon>Micromonosporaceae</taxon>
        <taxon>Micromonospora</taxon>
    </lineage>
</organism>
<sequence>MTPTDTDRRTLGARRWSRWLLLLLALCLLAAIPVSRARSVRTAPAGHSAQWLTGLFDVYGDTSGQWSGADRTASVRLPDGRLLWLFSDTFLGPVAPDGSRPRSTAFVNNSAVVQDGDRLVATVHGGTAEDPRALVPAAEADQFHWIGDAQVTGETLQVLVNRYRRTGSSPLDHQLLGTSLATFALPALTPTGVRPLPLDARVSWGSELLRDGDHTYVYGTEAAGETKFAHVARVRGTDLSGPWEFWTGRDWSTDDGASARVLSGVGTSYGVQRVDGRYVLVTHENNLVFSADLVAYTAAAPTGPFDGPDYLYTAPETDAGHLVYDADLHPELARPGKLLLSYNVNDVDDAVTYADTKVYRPRFVEVDWPPRRPESDGLPPAPTGLAARPAAAGTAALTWSAPRTDDDLRYQVHRRDVTAGQTHLVRIGEPGAEPRFSSDFLVNGHEYEFAVSAIGRHGEGPPSPVSRMTATVPPPPPPGGLRAEPGGAGDVTLNWEAVPFVRVYRVQQRDLATGVRTTVGTFTGTHATVEFLRHARTYEFSVVAVGGGGASRPSAPVRATAVVTPPAAPSGLTATPRPDGTIRVTWRALGPGISYRVYRRDLDRGQDLGLPALESEATHVARNLEHDHRYEFTVAAINSGGEGARADPVTATARFTPPTEAPRQLRAEAGAGSVELTWRSSIPGGWHRVYRRDLTAGDRDFTEEPVPTQGTRATVVRLTNDHEYEFAVAAMNQAGPGPRSEPVRVTPRLPVPTGLTVAAAGNGEARLLWRSAGPGFAYRVQLRDVTLDEQWRTDPYPVQDVRHTAVFLTRGHRYEFRVTVTDGVTDGEPTAPVAVQVS</sequence>
<dbReference type="InterPro" id="IPR050991">
    <property type="entry name" value="ECM_Regulatory_Proteins"/>
</dbReference>
<keyword evidence="3" id="KW-0119">Carbohydrate metabolism</keyword>
<evidence type="ECO:0000256" key="3">
    <source>
        <dbReference type="ARBA" id="ARBA00023326"/>
    </source>
</evidence>
<feature type="domain" description="Fibronectin type-III" evidence="4">
    <location>
        <begin position="477"/>
        <end position="567"/>
    </location>
</feature>
<dbReference type="Pfam" id="PF00041">
    <property type="entry name" value="fn3"/>
    <property type="match status" value="4"/>
</dbReference>
<keyword evidence="3" id="KW-0624">Polysaccharide degradation</keyword>
<feature type="domain" description="Fibronectin type-III" evidence="4">
    <location>
        <begin position="381"/>
        <end position="475"/>
    </location>
</feature>
<keyword evidence="1" id="KW-0677">Repeat</keyword>
<protein>
    <submittedName>
        <fullName evidence="5">Fibronectin type III domain-containing protein</fullName>
    </submittedName>
</protein>
<feature type="domain" description="Fibronectin type-III" evidence="4">
    <location>
        <begin position="568"/>
        <end position="659"/>
    </location>
</feature>
<dbReference type="SUPFAM" id="SSF49265">
    <property type="entry name" value="Fibronectin type III"/>
    <property type="match status" value="3"/>
</dbReference>
<accession>A0A1C4ZKI5</accession>
<keyword evidence="2" id="KW-0378">Hydrolase</keyword>
<dbReference type="EMBL" id="FMCX01000006">
    <property type="protein sequence ID" value="SCF33580.1"/>
    <property type="molecule type" value="Genomic_DNA"/>
</dbReference>
<dbReference type="AlphaFoldDB" id="A0A1C4ZKI5"/>
<feature type="domain" description="Fibronectin type-III" evidence="4">
    <location>
        <begin position="751"/>
        <end position="838"/>
    </location>
</feature>
<gene>
    <name evidence="5" type="ORF">GA0070564_1066</name>
</gene>
<evidence type="ECO:0000313" key="6">
    <source>
        <dbReference type="Proteomes" id="UP000199504"/>
    </source>
</evidence>
<dbReference type="PANTHER" id="PTHR46708">
    <property type="entry name" value="TENASCIN"/>
    <property type="match status" value="1"/>
</dbReference>
<evidence type="ECO:0000256" key="1">
    <source>
        <dbReference type="ARBA" id="ARBA00022737"/>
    </source>
</evidence>
<dbReference type="STRING" id="262898.GA0070564_1066"/>
<evidence type="ECO:0000256" key="2">
    <source>
        <dbReference type="ARBA" id="ARBA00023295"/>
    </source>
</evidence>
<dbReference type="PANTHER" id="PTHR46708:SF11">
    <property type="entry name" value="RECEPTOR-TYPE TYROSINE-PROTEIN PHOSPHATASE ETA-LIKE"/>
    <property type="match status" value="1"/>
</dbReference>
<dbReference type="GO" id="GO:0000272">
    <property type="term" value="P:polysaccharide catabolic process"/>
    <property type="evidence" value="ECO:0007669"/>
    <property type="project" value="UniProtKB-KW"/>
</dbReference>
<reference evidence="6" key="1">
    <citation type="submission" date="2016-06" db="EMBL/GenBank/DDBJ databases">
        <authorList>
            <person name="Varghese N."/>
            <person name="Submissions Spin"/>
        </authorList>
    </citation>
    <scope>NUCLEOTIDE SEQUENCE [LARGE SCALE GENOMIC DNA]</scope>
    <source>
        <strain evidence="6">DSM 44830</strain>
    </source>
</reference>
<dbReference type="InterPro" id="IPR036116">
    <property type="entry name" value="FN3_sf"/>
</dbReference>
<dbReference type="RefSeq" id="WP_091610418.1">
    <property type="nucleotide sequence ID" value="NZ_FMCX01000006.1"/>
</dbReference>
<dbReference type="GO" id="GO:0016798">
    <property type="term" value="F:hydrolase activity, acting on glycosyl bonds"/>
    <property type="evidence" value="ECO:0007669"/>
    <property type="project" value="UniProtKB-KW"/>
</dbReference>
<feature type="domain" description="Fibronectin type-III" evidence="4">
    <location>
        <begin position="661"/>
        <end position="750"/>
    </location>
</feature>
<dbReference type="Gene3D" id="2.60.40.10">
    <property type="entry name" value="Immunoglobulins"/>
    <property type="match status" value="5"/>
</dbReference>
<name>A0A1C4ZKI5_9ACTN</name>
<keyword evidence="6" id="KW-1185">Reference proteome</keyword>